<sequence>MRRVCSRCVRPVGEFPAVALRQSTAAVSTGVFDHGPFQHRSRHSFNTIPLHDANRLGGRTAYLREIGPVNQKTRGRRFKKDPRTVQFNVDVWCAQQTLRKRWKQRDWEVVEVPFRHAPAEQQRVVPELYTDVPMMTDPARQDYSNIRSKVYDREALQHVLFGATNTLPYPPLQYVDKKAMTLDKFL</sequence>
<organism evidence="1 2">
    <name type="scientific">Trypanosoma theileri</name>
    <dbReference type="NCBI Taxonomy" id="67003"/>
    <lineage>
        <taxon>Eukaryota</taxon>
        <taxon>Discoba</taxon>
        <taxon>Euglenozoa</taxon>
        <taxon>Kinetoplastea</taxon>
        <taxon>Metakinetoplastina</taxon>
        <taxon>Trypanosomatida</taxon>
        <taxon>Trypanosomatidae</taxon>
        <taxon>Trypanosoma</taxon>
    </lineage>
</organism>
<name>A0A1X0NQG0_9TRYP</name>
<keyword evidence="2" id="KW-1185">Reference proteome</keyword>
<dbReference type="GeneID" id="39987594"/>
<dbReference type="EMBL" id="NBCO01000025">
    <property type="protein sequence ID" value="ORC86927.1"/>
    <property type="molecule type" value="Genomic_DNA"/>
</dbReference>
<protein>
    <submittedName>
        <fullName evidence="1">Uncharacterized protein</fullName>
    </submittedName>
</protein>
<evidence type="ECO:0000313" key="2">
    <source>
        <dbReference type="Proteomes" id="UP000192257"/>
    </source>
</evidence>
<dbReference type="OrthoDB" id="239418at2759"/>
<dbReference type="AlphaFoldDB" id="A0A1X0NQG0"/>
<proteinExistence type="predicted"/>
<dbReference type="VEuPathDB" id="TriTrypDB:TM35_000252230"/>
<gene>
    <name evidence="1" type="ORF">TM35_000252230</name>
</gene>
<accession>A0A1X0NQG0</accession>
<dbReference type="STRING" id="67003.A0A1X0NQG0"/>
<dbReference type="Proteomes" id="UP000192257">
    <property type="component" value="Unassembled WGS sequence"/>
</dbReference>
<evidence type="ECO:0000313" key="1">
    <source>
        <dbReference type="EMBL" id="ORC86927.1"/>
    </source>
</evidence>
<dbReference type="RefSeq" id="XP_028880993.1">
    <property type="nucleotide sequence ID" value="XM_029027814.1"/>
</dbReference>
<comment type="caution">
    <text evidence="1">The sequence shown here is derived from an EMBL/GenBank/DDBJ whole genome shotgun (WGS) entry which is preliminary data.</text>
</comment>
<reference evidence="1 2" key="1">
    <citation type="submission" date="2017-03" db="EMBL/GenBank/DDBJ databases">
        <title>An alternative strategy for trypanosome survival in the mammalian bloodstream revealed through genome and transcriptome analysis of the ubiquitous bovine parasite Trypanosoma (Megatrypanum) theileri.</title>
        <authorList>
            <person name="Kelly S."/>
            <person name="Ivens A."/>
            <person name="Mott A."/>
            <person name="O'Neill E."/>
            <person name="Emms D."/>
            <person name="Macleod O."/>
            <person name="Voorheis P."/>
            <person name="Matthews J."/>
            <person name="Matthews K."/>
            <person name="Carrington M."/>
        </authorList>
    </citation>
    <scope>NUCLEOTIDE SEQUENCE [LARGE SCALE GENOMIC DNA]</scope>
    <source>
        <strain evidence="1">Edinburgh</strain>
    </source>
</reference>